<keyword evidence="4 10" id="KW-0813">Transport</keyword>
<evidence type="ECO:0000256" key="11">
    <source>
        <dbReference type="SAM" id="MobiDB-lite"/>
    </source>
</evidence>
<feature type="compositionally biased region" description="Polar residues" evidence="11">
    <location>
        <begin position="670"/>
        <end position="693"/>
    </location>
</feature>
<dbReference type="InterPro" id="IPR013041">
    <property type="entry name" value="Clathrin_app_Ig-like_sf"/>
</dbReference>
<evidence type="ECO:0000259" key="12">
    <source>
        <dbReference type="PROSITE" id="PS50180"/>
    </source>
</evidence>
<evidence type="ECO:0000256" key="5">
    <source>
        <dbReference type="ARBA" id="ARBA00022927"/>
    </source>
</evidence>
<feature type="domain" description="GAE" evidence="12">
    <location>
        <begin position="718"/>
        <end position="833"/>
    </location>
</feature>
<evidence type="ECO:0000256" key="10">
    <source>
        <dbReference type="PIRNR" id="PIRNR037094"/>
    </source>
</evidence>
<dbReference type="InterPro" id="IPR017107">
    <property type="entry name" value="AP1_complex_gsu"/>
</dbReference>
<dbReference type="InterPro" id="IPR011989">
    <property type="entry name" value="ARM-like"/>
</dbReference>
<dbReference type="SUPFAM" id="SSF48371">
    <property type="entry name" value="ARM repeat"/>
    <property type="match status" value="1"/>
</dbReference>
<feature type="compositionally biased region" description="Basic residues" evidence="11">
    <location>
        <begin position="609"/>
        <end position="620"/>
    </location>
</feature>
<comment type="similarity">
    <text evidence="3 10">Belongs to the adaptor complexes large subunit family.</text>
</comment>
<feature type="compositionally biased region" description="Low complexity" evidence="11">
    <location>
        <begin position="694"/>
        <end position="709"/>
    </location>
</feature>
<dbReference type="Pfam" id="PF02883">
    <property type="entry name" value="Alpha_adaptinC2"/>
    <property type="match status" value="1"/>
</dbReference>
<gene>
    <name evidence="13 15" type="ORF">P152DRAFT_479075</name>
</gene>
<dbReference type="InterPro" id="IPR008153">
    <property type="entry name" value="GAE_dom"/>
</dbReference>
<dbReference type="SUPFAM" id="SSF49348">
    <property type="entry name" value="Clathrin adaptor appendage domain"/>
    <property type="match status" value="1"/>
</dbReference>
<dbReference type="RefSeq" id="XP_033538186.1">
    <property type="nucleotide sequence ID" value="XM_033681692.1"/>
</dbReference>
<evidence type="ECO:0000313" key="14">
    <source>
        <dbReference type="Proteomes" id="UP000504638"/>
    </source>
</evidence>
<reference evidence="13 15" key="1">
    <citation type="submission" date="2020-01" db="EMBL/GenBank/DDBJ databases">
        <authorList>
            <consortium name="DOE Joint Genome Institute"/>
            <person name="Haridas S."/>
            <person name="Albert R."/>
            <person name="Binder M."/>
            <person name="Bloem J."/>
            <person name="Labutti K."/>
            <person name="Salamov A."/>
            <person name="Andreopoulos B."/>
            <person name="Baker S.E."/>
            <person name="Barry K."/>
            <person name="Bills G."/>
            <person name="Bluhm B.H."/>
            <person name="Cannon C."/>
            <person name="Castanera R."/>
            <person name="Culley D.E."/>
            <person name="Daum C."/>
            <person name="Ezra D."/>
            <person name="Gonzalez J.B."/>
            <person name="Henrissat B."/>
            <person name="Kuo A."/>
            <person name="Liang C."/>
            <person name="Lipzen A."/>
            <person name="Lutzoni F."/>
            <person name="Magnuson J."/>
            <person name="Mondo S."/>
            <person name="Nolan M."/>
            <person name="Ohm R."/>
            <person name="Pangilinan J."/>
            <person name="Park H.-J."/>
            <person name="Ramirez L."/>
            <person name="Alfaro M."/>
            <person name="Sun H."/>
            <person name="Tritt A."/>
            <person name="Yoshinaga Y."/>
            <person name="Zwiers L.-H."/>
            <person name="Turgeon B.G."/>
            <person name="Goodwin S.B."/>
            <person name="Spatafora J.W."/>
            <person name="Crous P.W."/>
            <person name="Grigoriev I.V."/>
        </authorList>
    </citation>
    <scope>NUCLEOTIDE SEQUENCE</scope>
    <source>
        <strain evidence="13 15">CBS 781.70</strain>
    </source>
</reference>
<dbReference type="GO" id="GO:0016192">
    <property type="term" value="P:vesicle-mediated transport"/>
    <property type="evidence" value="ECO:0007669"/>
    <property type="project" value="InterPro"/>
</dbReference>
<dbReference type="InterPro" id="IPR008152">
    <property type="entry name" value="Clathrin_a/b/g-adaptin_app_Ig"/>
</dbReference>
<dbReference type="OrthoDB" id="28053at2759"/>
<dbReference type="Gene3D" id="1.25.10.10">
    <property type="entry name" value="Leucine-rich Repeat Variant"/>
    <property type="match status" value="1"/>
</dbReference>
<dbReference type="Pfam" id="PF01602">
    <property type="entry name" value="Adaptin_N"/>
    <property type="match status" value="1"/>
</dbReference>
<dbReference type="EMBL" id="ML975150">
    <property type="protein sequence ID" value="KAF1816555.1"/>
    <property type="molecule type" value="Genomic_DNA"/>
</dbReference>
<proteinExistence type="inferred from homology"/>
<keyword evidence="6 10" id="KW-0333">Golgi apparatus</keyword>
<evidence type="ECO:0000256" key="4">
    <source>
        <dbReference type="ARBA" id="ARBA00022448"/>
    </source>
</evidence>
<evidence type="ECO:0000256" key="7">
    <source>
        <dbReference type="ARBA" id="ARBA00023136"/>
    </source>
</evidence>
<evidence type="ECO:0000256" key="9">
    <source>
        <dbReference type="ARBA" id="ARBA00062546"/>
    </source>
</evidence>
<comment type="subunit">
    <text evidence="9">Adaptor protein complex 1 (AP-1) is a heterotetramer composed of two large adaptins (gamma-type subunit APL4 and beta-type subunit APL2), a medium adaptin (mu-type subunit APM1) and a small adaptin (sigma-type subunit APS1). AP-1 interacts with clathrin.</text>
</comment>
<dbReference type="PROSITE" id="PS50180">
    <property type="entry name" value="GAE"/>
    <property type="match status" value="1"/>
</dbReference>
<evidence type="ECO:0000256" key="1">
    <source>
        <dbReference type="ARBA" id="ARBA00004156"/>
    </source>
</evidence>
<dbReference type="PANTHER" id="PTHR22780">
    <property type="entry name" value="ADAPTIN, ALPHA/GAMMA/EPSILON"/>
    <property type="match status" value="1"/>
</dbReference>
<dbReference type="FunFam" id="1.25.10.10:FF:000030">
    <property type="entry name" value="AP-1 complex subunit gamma"/>
    <property type="match status" value="1"/>
</dbReference>
<evidence type="ECO:0000256" key="6">
    <source>
        <dbReference type="ARBA" id="ARBA00023034"/>
    </source>
</evidence>
<dbReference type="SMART" id="SM00809">
    <property type="entry name" value="Alpha_adaptinC2"/>
    <property type="match status" value="1"/>
</dbReference>
<dbReference type="Gene3D" id="2.60.40.1230">
    <property type="match status" value="1"/>
</dbReference>
<dbReference type="GeneID" id="54422262"/>
<dbReference type="GO" id="GO:0005829">
    <property type="term" value="C:cytosol"/>
    <property type="evidence" value="ECO:0007669"/>
    <property type="project" value="GOC"/>
</dbReference>
<dbReference type="PIRSF" id="PIRSF037094">
    <property type="entry name" value="AP1_complex_gamma"/>
    <property type="match status" value="1"/>
</dbReference>
<accession>A0A6G1GEL7</accession>
<protein>
    <recommendedName>
        <fullName evidence="10">AP-1 complex subunit gamma</fullName>
    </recommendedName>
</protein>
<reference evidence="15" key="3">
    <citation type="submission" date="2025-04" db="UniProtKB">
        <authorList>
            <consortium name="RefSeq"/>
        </authorList>
    </citation>
    <scope>IDENTIFICATION</scope>
    <source>
        <strain evidence="15">CBS 781.70</strain>
    </source>
</reference>
<dbReference type="Proteomes" id="UP000504638">
    <property type="component" value="Unplaced"/>
</dbReference>
<dbReference type="GO" id="GO:0016482">
    <property type="term" value="P:cytosolic transport"/>
    <property type="evidence" value="ECO:0007669"/>
    <property type="project" value="UniProtKB-ARBA"/>
</dbReference>
<evidence type="ECO:0000256" key="2">
    <source>
        <dbReference type="ARBA" id="ARBA00004555"/>
    </source>
</evidence>
<evidence type="ECO:0000313" key="13">
    <source>
        <dbReference type="EMBL" id="KAF1816555.1"/>
    </source>
</evidence>
<organism evidence="13">
    <name type="scientific">Eremomyces bilateralis CBS 781.70</name>
    <dbReference type="NCBI Taxonomy" id="1392243"/>
    <lineage>
        <taxon>Eukaryota</taxon>
        <taxon>Fungi</taxon>
        <taxon>Dikarya</taxon>
        <taxon>Ascomycota</taxon>
        <taxon>Pezizomycotina</taxon>
        <taxon>Dothideomycetes</taxon>
        <taxon>Dothideomycetes incertae sedis</taxon>
        <taxon>Eremomycetales</taxon>
        <taxon>Eremomycetaceae</taxon>
        <taxon>Eremomyces</taxon>
    </lineage>
</organism>
<reference evidence="15" key="2">
    <citation type="submission" date="2020-04" db="EMBL/GenBank/DDBJ databases">
        <authorList>
            <consortium name="NCBI Genome Project"/>
        </authorList>
    </citation>
    <scope>NUCLEOTIDE SEQUENCE</scope>
    <source>
        <strain evidence="15">CBS 781.70</strain>
    </source>
</reference>
<keyword evidence="14" id="KW-1185">Reference proteome</keyword>
<evidence type="ECO:0000256" key="8">
    <source>
        <dbReference type="ARBA" id="ARBA00023329"/>
    </source>
</evidence>
<dbReference type="InterPro" id="IPR016024">
    <property type="entry name" value="ARM-type_fold"/>
</dbReference>
<name>A0A6G1GEL7_9PEZI</name>
<evidence type="ECO:0000256" key="3">
    <source>
        <dbReference type="ARBA" id="ARBA00006613"/>
    </source>
</evidence>
<keyword evidence="7 10" id="KW-0472">Membrane</keyword>
<sequence length="833" mass="91779">MSSLKQFIRNVRAAKTIADERAVVQKESAAIRASFREESHDSNVRRNNVAKLLYLFTLGERTHFGQIECLKLLASPRFADKRLGYLGTMLLLDENQEVLTLVTNSLKNDLNHSNQYVVGLALVTLGNIASIEMSRDLFPEVETILSSSNPYIRRKAAICAMRICRKVPDLQEHFLEKAKMLLSDRNHGVLLCGLTLATSMCELEEELEEAEGVIDVFRPLVPGLVKILKSLANSGYAPEHDVSGITDPFLQVKILQLLRVLGRGDQETSDQINDILAQVATNTDASKNVGNSILYESVLTILDIEADSGLRVLGVNILGKFLSNRDNNIRYVALNTLIKVVAVEPNAVQRHRNTILDCLRDPDISIRRRALDLSFTLINEGNVRVLIRELLSFLEVADNEFKPIMTSQIGIAADRFAPNKRWHIDTMLRVLKLAGNYVKEQILSSFVRLIATTTELQTYSAQKLYAALKDDITQEGLNLAGAWVIGEYADALLQGGQYEEEELVKDIKESDLVDLFSTILSSSYSTKIVTEYIVTAAMKLTTRLSDQTQVERIRQLLRTRQTDLDVEIQQRAVEYTHLMSYDQVRRGVLERMPPPEIREEQRVLGEATKKRHSTVQKKKSNQVTEDMLLDLMGGADEAGPSTKPTTNGGQKNADLLADILGGSPSPVADPSTSPSQPATSNVNSIMDLFNSNQPSTTPSPAPSGSLDILGGIGSPAPPTAAEHLVYHKNDLRISFTCQRPGNAVQVLAKFKNDGATARFTGVALQAAVPKSQKLQLQALSSAELAPNAEASQQMRVVGVSGPPPAKLRLRLKLNYSVDGGAPITEQVDWSEPA</sequence>
<keyword evidence="8 10" id="KW-0968">Cytoplasmic vesicle</keyword>
<dbReference type="InterPro" id="IPR002553">
    <property type="entry name" value="Clathrin/coatomer_adapt-like_N"/>
</dbReference>
<keyword evidence="5 10" id="KW-0653">Protein transport</keyword>
<dbReference type="AlphaFoldDB" id="A0A6G1GEL7"/>
<dbReference type="GO" id="GO:0006886">
    <property type="term" value="P:intracellular protein transport"/>
    <property type="evidence" value="ECO:0007669"/>
    <property type="project" value="UniProtKB-UniRule"/>
</dbReference>
<evidence type="ECO:0000313" key="15">
    <source>
        <dbReference type="RefSeq" id="XP_033538186.1"/>
    </source>
</evidence>
<feature type="region of interest" description="Disordered" evidence="11">
    <location>
        <begin position="604"/>
        <end position="713"/>
    </location>
</feature>
<dbReference type="GO" id="GO:0030121">
    <property type="term" value="C:AP-1 adaptor complex"/>
    <property type="evidence" value="ECO:0007669"/>
    <property type="project" value="InterPro"/>
</dbReference>
<dbReference type="InterPro" id="IPR050840">
    <property type="entry name" value="Adaptor_Complx_Large_Subunit"/>
</dbReference>
<comment type="subcellular location">
    <subcellularLocation>
        <location evidence="1">Cytoplasmic vesicle membrane</location>
    </subcellularLocation>
    <subcellularLocation>
        <location evidence="2">Golgi apparatus</location>
    </subcellularLocation>
</comment>